<dbReference type="EMBL" id="CM040469">
    <property type="protein sequence ID" value="MCI4387142.1"/>
    <property type="molecule type" value="Genomic_DNA"/>
</dbReference>
<name>A0ACC5X7F1_PANGG</name>
<sequence>MVKGGRSGSTAVMLVIDCGKQIVILLSFKTGALSFSSNSWMISVPVPVCGGVPVGQVNERHIDVFYVCDISP</sequence>
<accession>A0ACC5X7F1</accession>
<comment type="caution">
    <text evidence="1">The sequence shown here is derived from an EMBL/GenBank/DDBJ whole genome shotgun (WGS) entry which is preliminary data.</text>
</comment>
<organism evidence="1 2">
    <name type="scientific">Pangasianodon gigas</name>
    <name type="common">Mekong giant catfish</name>
    <name type="synonym">Pangasius gigas</name>
    <dbReference type="NCBI Taxonomy" id="30993"/>
    <lineage>
        <taxon>Eukaryota</taxon>
        <taxon>Metazoa</taxon>
        <taxon>Chordata</taxon>
        <taxon>Craniata</taxon>
        <taxon>Vertebrata</taxon>
        <taxon>Euteleostomi</taxon>
        <taxon>Actinopterygii</taxon>
        <taxon>Neopterygii</taxon>
        <taxon>Teleostei</taxon>
        <taxon>Ostariophysi</taxon>
        <taxon>Siluriformes</taxon>
        <taxon>Pangasiidae</taxon>
        <taxon>Pangasianodon</taxon>
    </lineage>
</organism>
<evidence type="ECO:0000313" key="1">
    <source>
        <dbReference type="EMBL" id="MCI4387142.1"/>
    </source>
</evidence>
<keyword evidence="2" id="KW-1185">Reference proteome</keyword>
<evidence type="ECO:0000313" key="2">
    <source>
        <dbReference type="Proteomes" id="UP000829447"/>
    </source>
</evidence>
<gene>
    <name evidence="1" type="ORF">PGIGA_G00070770</name>
</gene>
<dbReference type="Proteomes" id="UP000829447">
    <property type="component" value="Linkage Group LG16"/>
</dbReference>
<reference evidence="1 2" key="1">
    <citation type="journal article" date="2022" name="bioRxiv">
        <title>An ancient truncated duplication of the anti-Mullerian hormone receptor type 2 gene is a potential conserved master sex determinant in the Pangasiidae catfish family.</title>
        <authorList>
            <person name="Wen M."/>
            <person name="Pan Q."/>
            <person name="Jouanno E."/>
            <person name="Montfort J."/>
            <person name="Zahm M."/>
            <person name="Cabau C."/>
            <person name="Klopp C."/>
            <person name="Iampietro C."/>
            <person name="Roques C."/>
            <person name="Bouchez O."/>
            <person name="Castinel A."/>
            <person name="Donnadieu C."/>
            <person name="Parrinello H."/>
            <person name="Poncet C."/>
            <person name="Belmonte E."/>
            <person name="Gautier V."/>
            <person name="Avarre J.-C."/>
            <person name="Dugue R."/>
            <person name="Gustiano R."/>
            <person name="Ha T.T.T."/>
            <person name="Campet M."/>
            <person name="Sriphairoj K."/>
            <person name="Ribolli J."/>
            <person name="de Almeida F.L."/>
            <person name="Desvignes T."/>
            <person name="Postlethwait J.H."/>
            <person name="Bucao C.F."/>
            <person name="Robinson-Rechavi M."/>
            <person name="Bobe J."/>
            <person name="Herpin A."/>
            <person name="Guiguen Y."/>
        </authorList>
    </citation>
    <scope>NUCLEOTIDE SEQUENCE [LARGE SCALE GENOMIC DNA]</scope>
    <source>
        <strain evidence="1">YG-Dec2019</strain>
    </source>
</reference>
<protein>
    <submittedName>
        <fullName evidence="1">Uncharacterized protein</fullName>
    </submittedName>
</protein>
<proteinExistence type="predicted"/>